<protein>
    <submittedName>
        <fullName evidence="5">Fungal specific transcription factor</fullName>
    </submittedName>
</protein>
<evidence type="ECO:0000313" key="5">
    <source>
        <dbReference type="EMBL" id="TQV94382.1"/>
    </source>
</evidence>
<dbReference type="EMBL" id="SPUK01000010">
    <property type="protein sequence ID" value="TQV94382.1"/>
    <property type="molecule type" value="Genomic_DNA"/>
</dbReference>
<dbReference type="Proteomes" id="UP000315783">
    <property type="component" value="Unassembled WGS sequence"/>
</dbReference>
<dbReference type="InterPro" id="IPR007219">
    <property type="entry name" value="XnlR_reg_dom"/>
</dbReference>
<evidence type="ECO:0000259" key="4">
    <source>
        <dbReference type="Pfam" id="PF04082"/>
    </source>
</evidence>
<dbReference type="GO" id="GO:0003677">
    <property type="term" value="F:DNA binding"/>
    <property type="evidence" value="ECO:0007669"/>
    <property type="project" value="InterPro"/>
</dbReference>
<dbReference type="CDD" id="cd12148">
    <property type="entry name" value="fungal_TF_MHR"/>
    <property type="match status" value="1"/>
</dbReference>
<name>A0A545UY36_9HYPO</name>
<dbReference type="PANTHER" id="PTHR31001">
    <property type="entry name" value="UNCHARACTERIZED TRANSCRIPTIONAL REGULATORY PROTEIN"/>
    <property type="match status" value="1"/>
</dbReference>
<evidence type="ECO:0000256" key="1">
    <source>
        <dbReference type="ARBA" id="ARBA00004123"/>
    </source>
</evidence>
<evidence type="ECO:0000313" key="6">
    <source>
        <dbReference type="Proteomes" id="UP000315783"/>
    </source>
</evidence>
<accession>A0A545UY36</accession>
<gene>
    <name evidence="5" type="ORF">IF1G_07261</name>
</gene>
<keyword evidence="2" id="KW-0539">Nucleus</keyword>
<organism evidence="5 6">
    <name type="scientific">Cordyceps javanica</name>
    <dbReference type="NCBI Taxonomy" id="43265"/>
    <lineage>
        <taxon>Eukaryota</taxon>
        <taxon>Fungi</taxon>
        <taxon>Dikarya</taxon>
        <taxon>Ascomycota</taxon>
        <taxon>Pezizomycotina</taxon>
        <taxon>Sordariomycetes</taxon>
        <taxon>Hypocreomycetidae</taxon>
        <taxon>Hypocreales</taxon>
        <taxon>Cordycipitaceae</taxon>
        <taxon>Cordyceps</taxon>
    </lineage>
</organism>
<dbReference type="Pfam" id="PF04082">
    <property type="entry name" value="Fungal_trans"/>
    <property type="match status" value="1"/>
</dbReference>
<feature type="region of interest" description="Disordered" evidence="3">
    <location>
        <begin position="310"/>
        <end position="340"/>
    </location>
</feature>
<feature type="region of interest" description="Disordered" evidence="3">
    <location>
        <begin position="58"/>
        <end position="78"/>
    </location>
</feature>
<proteinExistence type="predicted"/>
<feature type="domain" description="Xylanolytic transcriptional activator regulatory" evidence="4">
    <location>
        <begin position="140"/>
        <end position="364"/>
    </location>
</feature>
<sequence length="610" mass="68720">MDIQVTIINQLQRLEQVVASFVKESSPTDAPAAQAFAAPAAPDSSYTTPSRETRQAALLDQASHHSSTRSEDGTRRANQSEFRYVGSSHWDAILNGISDIKEQLEDHEGAISTLSSQENPGDASRTGHTLLLSHADGCISRYFNMLDTGPAAVHRGKFLREYEDFWTNPQETPVMWLGLLFSMLAFSVLASNGGNDASTGNFSAAVNRYREKVVQCLHLGEYTIPGPYSYETMYHYLILEASIREDADGDIWALLGIFVNLFMRMGYHRNTSRFSNFSPFAEEMRRRACATIVLGDILVSTQMGMPRMIQDSQWDTSEPRNLNDSDFDEETRDLPPSRPETEITTTLHLIARQRISRALGHVVDLTCRVQPCPYDDIMKADRMLHQSLSTIPPLFRLKPMESSITDPPHIILQRFFIAIMFEKGRMLLHRYWLSMNELPQANAYSNESCLDAALKTLELHWILDEQISPSGQLYSLRRRVTSFMKHEFLTATIILCLLAHQALKVDDGSLGHVVDPQRQEEIRDALVKSLAIWKRLGSTSMEAQRVANAVTLTITNTASRDASQDLPSFCMGDFTMNMAVDQMPYFQGKARFSMIGVMNEVFLTITIHAI</sequence>
<dbReference type="GO" id="GO:0005634">
    <property type="term" value="C:nucleus"/>
    <property type="evidence" value="ECO:0007669"/>
    <property type="project" value="UniProtKB-SubCell"/>
</dbReference>
<dbReference type="AlphaFoldDB" id="A0A545UY36"/>
<dbReference type="PANTHER" id="PTHR31001:SF74">
    <property type="entry name" value="ZN(II)2CYS6 TRANSCRIPTION FACTOR (EUROFUNG)"/>
    <property type="match status" value="1"/>
</dbReference>
<reference evidence="5 6" key="1">
    <citation type="journal article" date="2019" name="Appl. Microbiol. Biotechnol.">
        <title>Genome sequence of Isaria javanica and comparative genome analysis insights into family S53 peptidase evolution in fungal entomopathogens.</title>
        <authorList>
            <person name="Lin R."/>
            <person name="Zhang X."/>
            <person name="Xin B."/>
            <person name="Zou M."/>
            <person name="Gao Y."/>
            <person name="Qin F."/>
            <person name="Hu Q."/>
            <person name="Xie B."/>
            <person name="Cheng X."/>
        </authorList>
    </citation>
    <scope>NUCLEOTIDE SEQUENCE [LARGE SCALE GENOMIC DNA]</scope>
    <source>
        <strain evidence="5 6">IJ1G</strain>
    </source>
</reference>
<evidence type="ECO:0000256" key="3">
    <source>
        <dbReference type="SAM" id="MobiDB-lite"/>
    </source>
</evidence>
<dbReference type="GO" id="GO:0008270">
    <property type="term" value="F:zinc ion binding"/>
    <property type="evidence" value="ECO:0007669"/>
    <property type="project" value="InterPro"/>
</dbReference>
<dbReference type="STRING" id="43265.A0A545UY36"/>
<comment type="subcellular location">
    <subcellularLocation>
        <location evidence="1">Nucleus</location>
    </subcellularLocation>
</comment>
<dbReference type="GO" id="GO:0006351">
    <property type="term" value="P:DNA-templated transcription"/>
    <property type="evidence" value="ECO:0007669"/>
    <property type="project" value="InterPro"/>
</dbReference>
<evidence type="ECO:0000256" key="2">
    <source>
        <dbReference type="ARBA" id="ARBA00023242"/>
    </source>
</evidence>
<comment type="caution">
    <text evidence="5">The sequence shown here is derived from an EMBL/GenBank/DDBJ whole genome shotgun (WGS) entry which is preliminary data.</text>
</comment>
<keyword evidence="6" id="KW-1185">Reference proteome</keyword>
<dbReference type="InterPro" id="IPR050613">
    <property type="entry name" value="Sec_Metabolite_Reg"/>
</dbReference>